<comment type="caution">
    <text evidence="5">The sequence shown here is derived from an EMBL/GenBank/DDBJ whole genome shotgun (WGS) entry which is preliminary data.</text>
</comment>
<dbReference type="InterPro" id="IPR016191">
    <property type="entry name" value="Ribonuclease/ribotoxin"/>
</dbReference>
<keyword evidence="2" id="KW-0378">Hydrolase</keyword>
<gene>
    <name evidence="5" type="ORF">CCHR01_18512</name>
</gene>
<evidence type="ECO:0000256" key="4">
    <source>
        <dbReference type="SAM" id="SignalP"/>
    </source>
</evidence>
<sequence length="157" mass="16714">MVAYTYFLGLLAASVAIASPVPNPNEEFSLEARAGQQVYICKAGANNDGVLYGEISQDKAIGFFRDAKTKTGTGSGYPKPFGNQGNVMKFASGCGSDVWELPVLKSGKPYDYNAKKGSSNSPGPMRVYYTKDLKFCGIGGKLKPDGTGNPHNCVLKK</sequence>
<reference evidence="5" key="1">
    <citation type="submission" date="2023-01" db="EMBL/GenBank/DDBJ databases">
        <title>Colletotrichum chrysophilum M932 genome sequence.</title>
        <authorList>
            <person name="Baroncelli R."/>
        </authorList>
    </citation>
    <scope>NUCLEOTIDE SEQUENCE</scope>
    <source>
        <strain evidence="5">M932</strain>
    </source>
</reference>
<evidence type="ECO:0000313" key="6">
    <source>
        <dbReference type="Proteomes" id="UP001243330"/>
    </source>
</evidence>
<evidence type="ECO:0000313" key="5">
    <source>
        <dbReference type="EMBL" id="KAK1838864.1"/>
    </source>
</evidence>
<dbReference type="Proteomes" id="UP001243330">
    <property type="component" value="Unassembled WGS sequence"/>
</dbReference>
<keyword evidence="6" id="KW-1185">Reference proteome</keyword>
<evidence type="ECO:0000256" key="3">
    <source>
        <dbReference type="ARBA" id="ARBA00023157"/>
    </source>
</evidence>
<dbReference type="Gene3D" id="3.10.450.30">
    <property type="entry name" value="Microbial ribonucleases"/>
    <property type="match status" value="1"/>
</dbReference>
<feature type="chain" id="PRO_5041973374" evidence="4">
    <location>
        <begin position="19"/>
        <end position="157"/>
    </location>
</feature>
<dbReference type="AlphaFoldDB" id="A0AAD9A4F6"/>
<accession>A0AAD9A4F6</accession>
<evidence type="ECO:0000256" key="1">
    <source>
        <dbReference type="ARBA" id="ARBA00022722"/>
    </source>
</evidence>
<dbReference type="SUPFAM" id="SSF53933">
    <property type="entry name" value="Microbial ribonucleases"/>
    <property type="match status" value="1"/>
</dbReference>
<dbReference type="PIRSF" id="PIRSF037430">
    <property type="entry name" value="RNase_U2"/>
    <property type="match status" value="1"/>
</dbReference>
<dbReference type="GO" id="GO:0004540">
    <property type="term" value="F:RNA nuclease activity"/>
    <property type="evidence" value="ECO:0007669"/>
    <property type="project" value="InterPro"/>
</dbReference>
<organism evidence="5 6">
    <name type="scientific">Colletotrichum chrysophilum</name>
    <dbReference type="NCBI Taxonomy" id="1836956"/>
    <lineage>
        <taxon>Eukaryota</taxon>
        <taxon>Fungi</taxon>
        <taxon>Dikarya</taxon>
        <taxon>Ascomycota</taxon>
        <taxon>Pezizomycotina</taxon>
        <taxon>Sordariomycetes</taxon>
        <taxon>Hypocreomycetidae</taxon>
        <taxon>Glomerellales</taxon>
        <taxon>Glomerellaceae</taxon>
        <taxon>Colletotrichum</taxon>
        <taxon>Colletotrichum gloeosporioides species complex</taxon>
    </lineage>
</organism>
<keyword evidence="4" id="KW-0732">Signal</keyword>
<dbReference type="GO" id="GO:0016787">
    <property type="term" value="F:hydrolase activity"/>
    <property type="evidence" value="ECO:0007669"/>
    <property type="project" value="UniProtKB-KW"/>
</dbReference>
<evidence type="ECO:0000256" key="2">
    <source>
        <dbReference type="ARBA" id="ARBA00022801"/>
    </source>
</evidence>
<dbReference type="EMBL" id="JAQOWY010000755">
    <property type="protein sequence ID" value="KAK1838864.1"/>
    <property type="molecule type" value="Genomic_DNA"/>
</dbReference>
<protein>
    <submittedName>
        <fullName evidence="5">Uncharacterized protein</fullName>
    </submittedName>
</protein>
<proteinExistence type="predicted"/>
<dbReference type="GO" id="GO:0003723">
    <property type="term" value="F:RNA binding"/>
    <property type="evidence" value="ECO:0007669"/>
    <property type="project" value="InterPro"/>
</dbReference>
<keyword evidence="3" id="KW-1015">Disulfide bond</keyword>
<name>A0AAD9A4F6_9PEZI</name>
<feature type="signal peptide" evidence="4">
    <location>
        <begin position="1"/>
        <end position="18"/>
    </location>
</feature>
<dbReference type="InterPro" id="IPR048269">
    <property type="entry name" value="RNase_U2"/>
</dbReference>
<keyword evidence="1" id="KW-0540">Nuclease</keyword>